<reference evidence="2 3" key="1">
    <citation type="submission" date="2024-06" db="EMBL/GenBank/DDBJ databases">
        <authorList>
            <person name="Kaempfer P."/>
            <person name="Viver T."/>
        </authorList>
    </citation>
    <scope>NUCLEOTIDE SEQUENCE [LARGE SCALE GENOMIC DNA]</scope>
    <source>
        <strain evidence="2 3">ST-87</strain>
    </source>
</reference>
<dbReference type="InterPro" id="IPR041286">
    <property type="entry name" value="MBG_2"/>
</dbReference>
<evidence type="ECO:0000313" key="2">
    <source>
        <dbReference type="EMBL" id="MFL9831664.1"/>
    </source>
</evidence>
<feature type="domain" description="PKD/Chitinase" evidence="1">
    <location>
        <begin position="122"/>
        <end position="191"/>
    </location>
</feature>
<dbReference type="RefSeq" id="WP_408082136.1">
    <property type="nucleotide sequence ID" value="NZ_JBELQA010000007.1"/>
</dbReference>
<dbReference type="Pfam" id="PF18676">
    <property type="entry name" value="MBG_2"/>
    <property type="match status" value="4"/>
</dbReference>
<evidence type="ECO:0000313" key="3">
    <source>
        <dbReference type="Proteomes" id="UP001629260"/>
    </source>
</evidence>
<comment type="caution">
    <text evidence="2">The sequence shown here is derived from an EMBL/GenBank/DDBJ whole genome shotgun (WGS) entry which is preliminary data.</text>
</comment>
<dbReference type="Gene3D" id="2.60.40.10">
    <property type="entry name" value="Immunoglobulins"/>
    <property type="match status" value="1"/>
</dbReference>
<dbReference type="InterPro" id="IPR022409">
    <property type="entry name" value="PKD/Chitinase_dom"/>
</dbReference>
<feature type="domain" description="PKD/Chitinase" evidence="1">
    <location>
        <begin position="44"/>
        <end position="116"/>
    </location>
</feature>
<dbReference type="SMART" id="SM00089">
    <property type="entry name" value="PKD"/>
    <property type="match status" value="3"/>
</dbReference>
<gene>
    <name evidence="2" type="ORF">ABS764_12475</name>
</gene>
<name>A0ABW8XVH0_9FLAO</name>
<organism evidence="2 3">
    <name type="scientific">Flavobacterium plantiphilum</name>
    <dbReference type="NCBI Taxonomy" id="3163297"/>
    <lineage>
        <taxon>Bacteria</taxon>
        <taxon>Pseudomonadati</taxon>
        <taxon>Bacteroidota</taxon>
        <taxon>Flavobacteriia</taxon>
        <taxon>Flavobacteriales</taxon>
        <taxon>Flavobacteriaceae</taxon>
        <taxon>Flavobacterium</taxon>
    </lineage>
</organism>
<dbReference type="Gene3D" id="2.60.40.740">
    <property type="match status" value="4"/>
</dbReference>
<dbReference type="EMBL" id="JBELQA010000007">
    <property type="protein sequence ID" value="MFL9831664.1"/>
    <property type="molecule type" value="Genomic_DNA"/>
</dbReference>
<evidence type="ECO:0000259" key="1">
    <source>
        <dbReference type="SMART" id="SM00089"/>
    </source>
</evidence>
<protein>
    <submittedName>
        <fullName evidence="2">MBG domain-containing protein</fullName>
    </submittedName>
</protein>
<proteinExistence type="predicted"/>
<feature type="domain" description="PKD/Chitinase" evidence="1">
    <location>
        <begin position="274"/>
        <end position="344"/>
    </location>
</feature>
<dbReference type="Pfam" id="PF05345">
    <property type="entry name" value="He_PIG"/>
    <property type="match status" value="1"/>
</dbReference>
<feature type="non-terminal residue" evidence="2">
    <location>
        <position position="714"/>
    </location>
</feature>
<dbReference type="InterPro" id="IPR013783">
    <property type="entry name" value="Ig-like_fold"/>
</dbReference>
<keyword evidence="3" id="KW-1185">Reference proteome</keyword>
<dbReference type="InterPro" id="IPR025667">
    <property type="entry name" value="SprB_repeat"/>
</dbReference>
<sequence>SGGTAATATGLSAGTYTVTVTDANSCTATQSFTITEPTVLIASAAAQTNVSCNSGSNGSATVSATGGTGSYTYSWSPSGGTAATATGLTAGTYTVTVTDANSCTATQSFTITEPPALVATAGFQMNVSCNGGTNGSATVSVTGGTPGYTYVWSPLGGTGVSATGLAAGTYTVTITDANSCQTTQSFTIKQPAALEASTYQMDVLCNGSATGSAGVTASGGTGPYTYLWSPSGGTAASATGLAAGNYNCLITDNNGCSIVKNFTITQPTAMVASAVSQTNVSCNGGSNGSATVSATGGTGTYTYSWAPSGGSGATATGLAAGTYTVTVKDANLCQDTQIFTITEPTAIDFATVSLPGYDYNSIYSQSINVTGGTGTKTFDISSGNLPSGFNLSSTGLISGISTQVSDSNFTVRATDTNGCTATYDFTLKLNQIPITVTADASQTKVYGSTDPVFTYTVSPALLTGDSFTGTLSRDTGENIGNYEINQGTLSAGTKYLITYVSKDFAITAKPITVTADASQTKVYGTVDPTFTYSVSPSLVSGDSFTGTLTRDAGENIGNYAITQGTLSAGNNYSITYVSKDFAITAKPITVTADASQTKVYGTVDPTFTYSVTPSLVNGDSFTGTLTRASGENIGNYGITQGTLSAGNNYSITYVAKDFAITAKPITVTADASQTKVYGTVDPTFTYSVSPSLVNGDSFTGTLTRASGENIGNYG</sequence>
<dbReference type="Proteomes" id="UP001629260">
    <property type="component" value="Unassembled WGS sequence"/>
</dbReference>
<feature type="non-terminal residue" evidence="2">
    <location>
        <position position="1"/>
    </location>
</feature>
<accession>A0ABW8XVH0</accession>
<dbReference type="Pfam" id="PF13573">
    <property type="entry name" value="SprB"/>
    <property type="match status" value="4"/>
</dbReference>